<protein>
    <submittedName>
        <fullName evidence="2">Uncharacterized protein</fullName>
    </submittedName>
</protein>
<sequence length="447" mass="46318">MWRHGGVRTGCGVSSPAAAADAKLAAFEASLGVSRTALLHLLERAPPQVCSFSAEALELTLSSLEAALGVDRGVVVALVRAHPHVLTAPHEPVGALRFVTQLLRLPTAMVSANLRTRLHVLALTEAQLRARAAALGRLLQCGGAAATAAAGPAGSSASISSVGEEDPDAAAFAAFAARHPGQALALIAHDADAVAERLVSCAAALGGAPAESVAALARARPLVLELSPVVLRSRAAVLAEAAFVGEEEAGAEASTSGSTGGSGCGSRSGSSPDAAAGATSAAAPPRLGQQQQPRGDDNPAARRLRRLLATLDPTELEGLSDRLLLAPHSLELWLQQLRGLLPRRAPLDQVRVLLRLRVRPPEVLVRWQALQLAARGSEEWGGEMERASAADLADLLSADHEALARIRYLAATNRRASTPLVRGALRLDRHAFAAEFPGFHSWLQLGG</sequence>
<organism evidence="2 3">
    <name type="scientific">Raphidocelis subcapitata</name>
    <dbReference type="NCBI Taxonomy" id="307507"/>
    <lineage>
        <taxon>Eukaryota</taxon>
        <taxon>Viridiplantae</taxon>
        <taxon>Chlorophyta</taxon>
        <taxon>core chlorophytes</taxon>
        <taxon>Chlorophyceae</taxon>
        <taxon>CS clade</taxon>
        <taxon>Sphaeropleales</taxon>
        <taxon>Selenastraceae</taxon>
        <taxon>Raphidocelis</taxon>
    </lineage>
</organism>
<dbReference type="InParanoid" id="A0A2V0NU14"/>
<reference evidence="2 3" key="1">
    <citation type="journal article" date="2018" name="Sci. Rep.">
        <title>Raphidocelis subcapitata (=Pseudokirchneriella subcapitata) provides an insight into genome evolution and environmental adaptations in the Sphaeropleales.</title>
        <authorList>
            <person name="Suzuki S."/>
            <person name="Yamaguchi H."/>
            <person name="Nakajima N."/>
            <person name="Kawachi M."/>
        </authorList>
    </citation>
    <scope>NUCLEOTIDE SEQUENCE [LARGE SCALE GENOMIC DNA]</scope>
    <source>
        <strain evidence="2 3">NIES-35</strain>
    </source>
</reference>
<gene>
    <name evidence="2" type="ORF">Rsub_01777</name>
</gene>
<dbReference type="OrthoDB" id="10650834at2759"/>
<feature type="region of interest" description="Disordered" evidence="1">
    <location>
        <begin position="248"/>
        <end position="299"/>
    </location>
</feature>
<dbReference type="Gene3D" id="1.25.70.10">
    <property type="entry name" value="Transcription termination factor 3, mitochondrial"/>
    <property type="match status" value="1"/>
</dbReference>
<feature type="compositionally biased region" description="Low complexity" evidence="1">
    <location>
        <begin position="267"/>
        <end position="293"/>
    </location>
</feature>
<dbReference type="EMBL" id="BDRX01000008">
    <property type="protein sequence ID" value="GBF89060.1"/>
    <property type="molecule type" value="Genomic_DNA"/>
</dbReference>
<dbReference type="AlphaFoldDB" id="A0A2V0NU14"/>
<dbReference type="InterPro" id="IPR038538">
    <property type="entry name" value="MTERF_sf"/>
</dbReference>
<accession>A0A2V0NU14</accession>
<dbReference type="Proteomes" id="UP000247498">
    <property type="component" value="Unassembled WGS sequence"/>
</dbReference>
<proteinExistence type="predicted"/>
<evidence type="ECO:0000256" key="1">
    <source>
        <dbReference type="SAM" id="MobiDB-lite"/>
    </source>
</evidence>
<comment type="caution">
    <text evidence="2">The sequence shown here is derived from an EMBL/GenBank/DDBJ whole genome shotgun (WGS) entry which is preliminary data.</text>
</comment>
<evidence type="ECO:0000313" key="2">
    <source>
        <dbReference type="EMBL" id="GBF89060.1"/>
    </source>
</evidence>
<evidence type="ECO:0000313" key="3">
    <source>
        <dbReference type="Proteomes" id="UP000247498"/>
    </source>
</evidence>
<keyword evidence="3" id="KW-1185">Reference proteome</keyword>
<name>A0A2V0NU14_9CHLO</name>